<dbReference type="Pfam" id="PF07714">
    <property type="entry name" value="PK_Tyr_Ser-Thr"/>
    <property type="match status" value="1"/>
</dbReference>
<dbReference type="OrthoDB" id="2314769at2759"/>
<dbReference type="InterPro" id="IPR000719">
    <property type="entry name" value="Prot_kinase_dom"/>
</dbReference>
<dbReference type="Gene3D" id="1.25.40.10">
    <property type="entry name" value="Tetratricopeptide repeat domain"/>
    <property type="match status" value="1"/>
</dbReference>
<dbReference type="CDD" id="cd21037">
    <property type="entry name" value="MLKL_NTD"/>
    <property type="match status" value="1"/>
</dbReference>
<dbReference type="SUPFAM" id="SSF56112">
    <property type="entry name" value="Protein kinase-like (PK-like)"/>
    <property type="match status" value="1"/>
</dbReference>
<dbReference type="AlphaFoldDB" id="A0A916E906"/>
<dbReference type="Pfam" id="PF08238">
    <property type="entry name" value="Sel1"/>
    <property type="match status" value="2"/>
</dbReference>
<dbReference type="VEuPathDB" id="FungiDB:RhiirFUN_020839"/>
<dbReference type="PROSITE" id="PS50011">
    <property type="entry name" value="PROTEIN_KINASE_DOM"/>
    <property type="match status" value="1"/>
</dbReference>
<name>A0A916E906_9GLOM</name>
<comment type="caution">
    <text evidence="2">The sequence shown here is derived from an EMBL/GenBank/DDBJ whole genome shotgun (WGS) entry which is preliminary data.</text>
</comment>
<evidence type="ECO:0000313" key="3">
    <source>
        <dbReference type="Proteomes" id="UP000684084"/>
    </source>
</evidence>
<feature type="domain" description="Protein kinase" evidence="1">
    <location>
        <begin position="238"/>
        <end position="506"/>
    </location>
</feature>
<dbReference type="GO" id="GO:0007166">
    <property type="term" value="P:cell surface receptor signaling pathway"/>
    <property type="evidence" value="ECO:0007669"/>
    <property type="project" value="InterPro"/>
</dbReference>
<proteinExistence type="predicted"/>
<protein>
    <recommendedName>
        <fullName evidence="1">Protein kinase domain-containing protein</fullName>
    </recommendedName>
</protein>
<dbReference type="Gene3D" id="1.10.510.10">
    <property type="entry name" value="Transferase(Phosphotransferase) domain 1"/>
    <property type="match status" value="1"/>
</dbReference>
<dbReference type="SMART" id="SM00671">
    <property type="entry name" value="SEL1"/>
    <property type="match status" value="2"/>
</dbReference>
<dbReference type="InterPro" id="IPR001245">
    <property type="entry name" value="Ser-Thr/Tyr_kinase_cat_dom"/>
</dbReference>
<dbReference type="InterPro" id="IPR011990">
    <property type="entry name" value="TPR-like_helical_dom_sf"/>
</dbReference>
<accession>A0A916E906</accession>
<dbReference type="SUPFAM" id="SSF81901">
    <property type="entry name" value="HCP-like"/>
    <property type="match status" value="1"/>
</dbReference>
<dbReference type="InterPro" id="IPR051681">
    <property type="entry name" value="Ser/Thr_Kinases-Pseudokinases"/>
</dbReference>
<evidence type="ECO:0000313" key="2">
    <source>
        <dbReference type="EMBL" id="CAB5370087.1"/>
    </source>
</evidence>
<dbReference type="PROSITE" id="PS00109">
    <property type="entry name" value="PROTEIN_KINASE_TYR"/>
    <property type="match status" value="1"/>
</dbReference>
<dbReference type="GO" id="GO:0004674">
    <property type="term" value="F:protein serine/threonine kinase activity"/>
    <property type="evidence" value="ECO:0007669"/>
    <property type="project" value="TreeGrafter"/>
</dbReference>
<dbReference type="GO" id="GO:0005524">
    <property type="term" value="F:ATP binding"/>
    <property type="evidence" value="ECO:0007669"/>
    <property type="project" value="InterPro"/>
</dbReference>
<dbReference type="InterPro" id="IPR008266">
    <property type="entry name" value="Tyr_kinase_AS"/>
</dbReference>
<dbReference type="InterPro" id="IPR011009">
    <property type="entry name" value="Kinase-like_dom_sf"/>
</dbReference>
<reference evidence="2" key="1">
    <citation type="submission" date="2020-05" db="EMBL/GenBank/DDBJ databases">
        <authorList>
            <person name="Rincon C."/>
            <person name="Sanders R I."/>
            <person name="Robbins C."/>
            <person name="Chaturvedi A."/>
        </authorList>
    </citation>
    <scope>NUCLEOTIDE SEQUENCE</scope>
    <source>
        <strain evidence="2">CHB12</strain>
    </source>
</reference>
<dbReference type="Gene3D" id="1.20.930.20">
    <property type="entry name" value="Adaptor protein Cbl, N-terminal domain"/>
    <property type="match status" value="1"/>
</dbReference>
<dbReference type="InterPro" id="IPR059179">
    <property type="entry name" value="MLKL-like_MCAfunc"/>
</dbReference>
<dbReference type="InterPro" id="IPR036537">
    <property type="entry name" value="Adaptor_Cbl_N_dom_sf"/>
</dbReference>
<organism evidence="2 3">
    <name type="scientific">Rhizophagus irregularis</name>
    <dbReference type="NCBI Taxonomy" id="588596"/>
    <lineage>
        <taxon>Eukaryota</taxon>
        <taxon>Fungi</taxon>
        <taxon>Fungi incertae sedis</taxon>
        <taxon>Mucoromycota</taxon>
        <taxon>Glomeromycotina</taxon>
        <taxon>Glomeromycetes</taxon>
        <taxon>Glomerales</taxon>
        <taxon>Glomeraceae</taxon>
        <taxon>Rhizophagus</taxon>
    </lineage>
</organism>
<gene>
    <name evidence="2" type="ORF">CHRIB12_LOCUS12503</name>
</gene>
<dbReference type="EMBL" id="CAGKOT010000027">
    <property type="protein sequence ID" value="CAB5370087.1"/>
    <property type="molecule type" value="Genomic_DNA"/>
</dbReference>
<dbReference type="Proteomes" id="UP000684084">
    <property type="component" value="Unassembled WGS sequence"/>
</dbReference>
<dbReference type="SMART" id="SM00219">
    <property type="entry name" value="TyrKc"/>
    <property type="match status" value="1"/>
</dbReference>
<sequence>MANVTDYDGKHKVAENVLEGAGMALNAATIAFEITDTVSSVIVPFSKFIPLVAEVTNILDQIVELYHSAEHNKRICGALIDRVSAAEAAVRNLKIRRDQNKSFFNQKNLILLQRLVNNINQIKKFVGEVSQLKGLSKYVQAKSIEKNFKELCRDFDSNVATLNFAITVDSRNQAENDKKALRQDIDDLGKYLDEIGGGITDINKHVAVAVTQLNVINSTMEQLVANNNTKSQDKIDNLFHEERLKINDYEESHETRGNKVRKWIDGKTCEQVSFKCVADEKDNEEYKNSVKNQVTILKKLKDCDSILKFYGLTCDGEKWYLVTEWAELGNLREYYSTYDFDVKKKLRFAVDIARGLNFLRAIEIIHRDIRAENILITANETAKITNFKSSRSFAQETRKQCATQEAVRYLAPEMLGQRTVKYTTKCEVYSFGILLWEIAEEKTPYEKYNDILKITDLVVKQKYREPFSLGSGLPKKYQEVAKEAVEHDPSYRPKLAAIFTTLQELYKNYGMPPASPRSSYHGKNLYQNHPRADSIDTLALTPQDEEECMIHVPDFSTFNYMTVDEASKQHKTKNAYYISHNYAEIHLSQEEREKIAAELFKEVADANDENPESQLRYGNCLYKGQGVPLSIEEAVKYFVKAADNGQVIGMYNAASLYFTGGIIKQDKKLGEYYMKLAAYKQHQPAIEFCKKYNIPL</sequence>
<dbReference type="InterPro" id="IPR020635">
    <property type="entry name" value="Tyr_kinase_cat_dom"/>
</dbReference>
<dbReference type="GO" id="GO:0004713">
    <property type="term" value="F:protein tyrosine kinase activity"/>
    <property type="evidence" value="ECO:0007669"/>
    <property type="project" value="InterPro"/>
</dbReference>
<dbReference type="PANTHER" id="PTHR44329">
    <property type="entry name" value="SERINE/THREONINE-PROTEIN KINASE TNNI3K-RELATED"/>
    <property type="match status" value="1"/>
</dbReference>
<dbReference type="InterPro" id="IPR006597">
    <property type="entry name" value="Sel1-like"/>
</dbReference>
<evidence type="ECO:0000259" key="1">
    <source>
        <dbReference type="PROSITE" id="PS50011"/>
    </source>
</evidence>